<gene>
    <name evidence="1" type="ORF">OLEA9_A050159</name>
</gene>
<accession>A0A8S0UEE0</accession>
<proteinExistence type="predicted"/>
<comment type="caution">
    <text evidence="1">The sequence shown here is derived from an EMBL/GenBank/DDBJ whole genome shotgun (WGS) entry which is preliminary data.</text>
</comment>
<reference evidence="1 2" key="1">
    <citation type="submission" date="2019-12" db="EMBL/GenBank/DDBJ databases">
        <authorList>
            <person name="Alioto T."/>
            <person name="Alioto T."/>
            <person name="Gomez Garrido J."/>
        </authorList>
    </citation>
    <scope>NUCLEOTIDE SEQUENCE [LARGE SCALE GENOMIC DNA]</scope>
</reference>
<name>A0A8S0UEE0_OLEEU</name>
<evidence type="ECO:0000313" key="2">
    <source>
        <dbReference type="Proteomes" id="UP000594638"/>
    </source>
</evidence>
<dbReference type="Proteomes" id="UP000594638">
    <property type="component" value="Unassembled WGS sequence"/>
</dbReference>
<keyword evidence="2" id="KW-1185">Reference proteome</keyword>
<dbReference type="EMBL" id="CACTIH010007808">
    <property type="protein sequence ID" value="CAA3018257.1"/>
    <property type="molecule type" value="Genomic_DNA"/>
</dbReference>
<sequence>MGSVKTQGVGTSSKSLEIIEPKEEKIGTPSHCITRWSWTISVLSNSKEKGIRPLYVSDVQFNTESPRKMNLKRPMEASITDPFKTVCGIKLYPKGPHDSSSLKKEGRAHIRATGDYMHCNIWYATPGSLVSIMSSFRS</sequence>
<protein>
    <submittedName>
        <fullName evidence="1">Uncharacterized protein</fullName>
    </submittedName>
</protein>
<dbReference type="AlphaFoldDB" id="A0A8S0UEE0"/>
<evidence type="ECO:0000313" key="1">
    <source>
        <dbReference type="EMBL" id="CAA3018257.1"/>
    </source>
</evidence>
<organism evidence="1 2">
    <name type="scientific">Olea europaea subsp. europaea</name>
    <dbReference type="NCBI Taxonomy" id="158383"/>
    <lineage>
        <taxon>Eukaryota</taxon>
        <taxon>Viridiplantae</taxon>
        <taxon>Streptophyta</taxon>
        <taxon>Embryophyta</taxon>
        <taxon>Tracheophyta</taxon>
        <taxon>Spermatophyta</taxon>
        <taxon>Magnoliopsida</taxon>
        <taxon>eudicotyledons</taxon>
        <taxon>Gunneridae</taxon>
        <taxon>Pentapetalae</taxon>
        <taxon>asterids</taxon>
        <taxon>lamiids</taxon>
        <taxon>Lamiales</taxon>
        <taxon>Oleaceae</taxon>
        <taxon>Oleeae</taxon>
        <taxon>Olea</taxon>
    </lineage>
</organism>
<dbReference type="Gramene" id="OE9A050159T1">
    <property type="protein sequence ID" value="OE9A050159C1"/>
    <property type="gene ID" value="OE9A050159"/>
</dbReference>